<reference evidence="3 7" key="4">
    <citation type="submission" date="2016-11" db="EMBL/GenBank/DDBJ databases">
        <title>Draft genome sequences of five Shigatoxin-producing Escherichia coli isolates harboring the new recently described Subtilase cytotoxin allelic variant subAB2-3.</title>
        <authorList>
            <person name="Tasara T."/>
            <person name="Fierz L."/>
            <person name="Klumpp J."/>
            <person name="Schmidt H."/>
            <person name="Stephan R."/>
        </authorList>
    </citation>
    <scope>NUCLEOTIDE SEQUENCE [LARGE SCALE GENOMIC DNA]</scope>
    <source>
        <strain evidence="3 7">453</strain>
    </source>
</reference>
<evidence type="ECO:0000313" key="6">
    <source>
        <dbReference type="Proteomes" id="UP000050556"/>
    </source>
</evidence>
<reference evidence="2 6" key="1">
    <citation type="journal article" date="2015" name="Front. Microbiol.">
        <title>Genetic determinants of heat resistance in Escherichia coli.</title>
        <authorList>
            <person name="Mercer R.G."/>
            <person name="Zheng J."/>
            <person name="Garcia-Hernandez R."/>
            <person name="Ruan L."/>
            <person name="Ganzle M.G."/>
            <person name="McMullen L.M."/>
        </authorList>
    </citation>
    <scope>NUCLEOTIDE SEQUENCE [LARGE SCALE GENOMIC DNA]</scope>
    <source>
        <strain evidence="2 6">AW1.3</strain>
    </source>
</reference>
<evidence type="ECO:0000313" key="1">
    <source>
        <dbReference type="EMBL" id="KNF67703.1"/>
    </source>
</evidence>
<dbReference type="Proteomes" id="UP000050556">
    <property type="component" value="Unassembled WGS sequence"/>
</dbReference>
<reference evidence="1 5" key="2">
    <citation type="submission" date="2015-07" db="EMBL/GenBank/DDBJ databases">
        <title>Genome sequences of 64 non-O157:H7 Shiga toxin-producing Escherichia coli strains.</title>
        <authorList>
            <person name="Gonzalez-Escalona N."/>
            <person name="Toro M."/>
            <person name="Timme R."/>
            <person name="Payne J."/>
        </authorList>
    </citation>
    <scope>NUCLEOTIDE SEQUENCE [LARGE SCALE GENOMIC DNA]</scope>
    <source>
        <strain evidence="1 5">CFSAN026843</strain>
    </source>
</reference>
<evidence type="ECO:0000313" key="8">
    <source>
        <dbReference type="Proteomes" id="UP000188855"/>
    </source>
</evidence>
<evidence type="ECO:0000313" key="2">
    <source>
        <dbReference type="EMBL" id="KPO10495.1"/>
    </source>
</evidence>
<comment type="caution">
    <text evidence="1">The sequence shown here is derived from an EMBL/GenBank/DDBJ whole genome shotgun (WGS) entry which is preliminary data.</text>
</comment>
<dbReference type="EMBL" id="MPGR01000001">
    <property type="protein sequence ID" value="OKB73063.1"/>
    <property type="molecule type" value="Genomic_DNA"/>
</dbReference>
<dbReference type="Proteomes" id="UP000188855">
    <property type="component" value="Unassembled WGS sequence"/>
</dbReference>
<evidence type="ECO:0000313" key="5">
    <source>
        <dbReference type="Proteomes" id="UP000037564"/>
    </source>
</evidence>
<reference evidence="4 8" key="3">
    <citation type="submission" date="2016-10" db="EMBL/GenBank/DDBJ databases">
        <title>Whole genome sequences of antibiotic resistant commensal Escherichia coli from healthy Australian adults.</title>
        <authorList>
            <person name="Moran R.A."/>
            <person name="Anantham S."/>
            <person name="Nigro S.J."/>
            <person name="Holt K.E."/>
            <person name="Hall R.M."/>
        </authorList>
    </citation>
    <scope>NUCLEOTIDE SEQUENCE [LARGE SCALE GENOMIC DNA]</scope>
    <source>
        <strain evidence="4 8">2.3-R4</strain>
    </source>
</reference>
<dbReference type="PATRIC" id="fig|562.10476.peg.2451"/>
<dbReference type="Proteomes" id="UP000037564">
    <property type="component" value="Unassembled WGS sequence"/>
</dbReference>
<name>A0A094W6R1_ECOLX</name>
<evidence type="ECO:0000313" key="7">
    <source>
        <dbReference type="Proteomes" id="UP000186595"/>
    </source>
</evidence>
<accession>A0A094W6R1</accession>
<proteinExistence type="predicted"/>
<evidence type="ECO:0000313" key="3">
    <source>
        <dbReference type="EMBL" id="OKB73063.1"/>
    </source>
</evidence>
<dbReference type="AntiFam" id="ANF00064">
    <property type="entry name" value="Unclear, Possibly translation of poorly localized IS Element IS621"/>
</dbReference>
<protein>
    <submittedName>
        <fullName evidence="1">Uncharacterized protein</fullName>
    </submittedName>
</protein>
<dbReference type="EMBL" id="MPAF01000016">
    <property type="protein sequence ID" value="OOK28564.1"/>
    <property type="molecule type" value="Genomic_DNA"/>
</dbReference>
<dbReference type="EMBL" id="LGZN01000036">
    <property type="protein sequence ID" value="KNF67703.1"/>
    <property type="molecule type" value="Genomic_DNA"/>
</dbReference>
<dbReference type="Proteomes" id="UP000186595">
    <property type="component" value="Unassembled WGS sequence"/>
</dbReference>
<sequence>MPDALRLSGLRKSCNVLNFHDFVGRIRRSRRIRQEAIRKGRRSSPPFLFLQSAIIIPQIYTFWVNT</sequence>
<dbReference type="AlphaFoldDB" id="A0A094W6R1"/>
<evidence type="ECO:0000313" key="4">
    <source>
        <dbReference type="EMBL" id="OOK28564.1"/>
    </source>
</evidence>
<dbReference type="EMBL" id="LDYI01000107">
    <property type="protein sequence ID" value="KPO10495.1"/>
    <property type="molecule type" value="Genomic_DNA"/>
</dbReference>
<gene>
    <name evidence="2" type="ORF">ACU57_14930</name>
    <name evidence="3" type="ORF">BMT50_09965</name>
    <name evidence="4" type="ORF">BMT91_10445</name>
    <name evidence="1" type="ORF">WR15_16320</name>
</gene>
<organism evidence="1 5">
    <name type="scientific">Escherichia coli</name>
    <dbReference type="NCBI Taxonomy" id="562"/>
    <lineage>
        <taxon>Bacteria</taxon>
        <taxon>Pseudomonadati</taxon>
        <taxon>Pseudomonadota</taxon>
        <taxon>Gammaproteobacteria</taxon>
        <taxon>Enterobacterales</taxon>
        <taxon>Enterobacteriaceae</taxon>
        <taxon>Escherichia</taxon>
    </lineage>
</organism>